<dbReference type="PROSITE" id="PS50088">
    <property type="entry name" value="ANK_REPEAT"/>
    <property type="match status" value="5"/>
</dbReference>
<dbReference type="InterPro" id="IPR000719">
    <property type="entry name" value="Prot_kinase_dom"/>
</dbReference>
<dbReference type="GO" id="GO:0004672">
    <property type="term" value="F:protein kinase activity"/>
    <property type="evidence" value="ECO:0007669"/>
    <property type="project" value="InterPro"/>
</dbReference>
<evidence type="ECO:0000313" key="6">
    <source>
        <dbReference type="Proteomes" id="UP001187734"/>
    </source>
</evidence>
<evidence type="ECO:0000259" key="4">
    <source>
        <dbReference type="PROSITE" id="PS50837"/>
    </source>
</evidence>
<dbReference type="Gene3D" id="3.30.200.20">
    <property type="entry name" value="Phosphorylase Kinase, domain 1"/>
    <property type="match status" value="1"/>
</dbReference>
<dbReference type="Pfam" id="PF22939">
    <property type="entry name" value="WHD_GPIID"/>
    <property type="match status" value="1"/>
</dbReference>
<dbReference type="PROSITE" id="PS50297">
    <property type="entry name" value="ANK_REP_REGION"/>
    <property type="match status" value="4"/>
</dbReference>
<dbReference type="PROSITE" id="PS50011">
    <property type="entry name" value="PROTEIN_KINASE_DOM"/>
    <property type="match status" value="1"/>
</dbReference>
<dbReference type="InterPro" id="IPR054471">
    <property type="entry name" value="GPIID_WHD"/>
</dbReference>
<dbReference type="SUPFAM" id="SSF52540">
    <property type="entry name" value="P-loop containing nucleoside triphosphate hydrolases"/>
    <property type="match status" value="1"/>
</dbReference>
<feature type="repeat" description="ANK" evidence="2">
    <location>
        <begin position="662"/>
        <end position="694"/>
    </location>
</feature>
<dbReference type="Pfam" id="PF00023">
    <property type="entry name" value="Ank"/>
    <property type="match status" value="1"/>
</dbReference>
<protein>
    <recommendedName>
        <fullName evidence="7">Serine/threonine protein kinase</fullName>
    </recommendedName>
</protein>
<keyword evidence="6" id="KW-1185">Reference proteome</keyword>
<feature type="repeat" description="ANK" evidence="2">
    <location>
        <begin position="696"/>
        <end position="732"/>
    </location>
</feature>
<dbReference type="Pfam" id="PF00069">
    <property type="entry name" value="Pkinase"/>
    <property type="match status" value="1"/>
</dbReference>
<dbReference type="Gene3D" id="1.10.510.10">
    <property type="entry name" value="Transferase(Phosphotransferase) domain 1"/>
    <property type="match status" value="1"/>
</dbReference>
<dbReference type="SMART" id="SM00248">
    <property type="entry name" value="ANK"/>
    <property type="match status" value="7"/>
</dbReference>
<dbReference type="InterPro" id="IPR036770">
    <property type="entry name" value="Ankyrin_rpt-contain_sf"/>
</dbReference>
<feature type="domain" description="NACHT" evidence="4">
    <location>
        <begin position="195"/>
        <end position="336"/>
    </location>
</feature>
<dbReference type="Gene3D" id="1.25.40.20">
    <property type="entry name" value="Ankyrin repeat-containing domain"/>
    <property type="match status" value="3"/>
</dbReference>
<evidence type="ECO:0000313" key="5">
    <source>
        <dbReference type="EMBL" id="SPJ82569.1"/>
    </source>
</evidence>
<gene>
    <name evidence="5" type="ORF">FTOL_09974</name>
</gene>
<dbReference type="PANTHER" id="PTHR10039:SF16">
    <property type="entry name" value="GPI INOSITOL-DEACYLASE"/>
    <property type="match status" value="1"/>
</dbReference>
<dbReference type="PANTHER" id="PTHR10039">
    <property type="entry name" value="AMELOGENIN"/>
    <property type="match status" value="1"/>
</dbReference>
<dbReference type="CDD" id="cd00180">
    <property type="entry name" value="PKc"/>
    <property type="match status" value="1"/>
</dbReference>
<dbReference type="GO" id="GO:0005524">
    <property type="term" value="F:ATP binding"/>
    <property type="evidence" value="ECO:0007669"/>
    <property type="project" value="InterPro"/>
</dbReference>
<dbReference type="SUPFAM" id="SSF56112">
    <property type="entry name" value="Protein kinase-like (PK-like)"/>
    <property type="match status" value="1"/>
</dbReference>
<dbReference type="SMART" id="SM00220">
    <property type="entry name" value="S_TKc"/>
    <property type="match status" value="1"/>
</dbReference>
<dbReference type="SUPFAM" id="SSF48403">
    <property type="entry name" value="Ankyrin repeat"/>
    <property type="match status" value="2"/>
</dbReference>
<evidence type="ECO:0000259" key="3">
    <source>
        <dbReference type="PROSITE" id="PS50011"/>
    </source>
</evidence>
<evidence type="ECO:0000256" key="2">
    <source>
        <dbReference type="PROSITE-ProRule" id="PRU00023"/>
    </source>
</evidence>
<dbReference type="EMBL" id="ONZP01000370">
    <property type="protein sequence ID" value="SPJ82569.1"/>
    <property type="molecule type" value="Genomic_DNA"/>
</dbReference>
<dbReference type="PROSITE" id="PS00108">
    <property type="entry name" value="PROTEIN_KINASE_ST"/>
    <property type="match status" value="1"/>
</dbReference>
<dbReference type="Pfam" id="PF12796">
    <property type="entry name" value="Ank_2"/>
    <property type="match status" value="2"/>
</dbReference>
<dbReference type="Proteomes" id="UP001187734">
    <property type="component" value="Unassembled WGS sequence"/>
</dbReference>
<sequence>MEAVGLVVGVIGVQLHLIFATDKAIDALKHLKLKQKTIDDELIPQLQILKEVLLLVRDTTERLATDDTTFETMLNLTEIHPRLHPVLQELKEESLMIHRRLPMQSAYDSWVQDRSKVIQEICGTLQQWLRLELTTTSNATILERPNTEIRTDTRWLDGPNFSKTLASLLENYEPGIGDWVLGESSFKRWESQSGRTLWCSGRPGVGKSVLCSIVVNHLINKFAEQQVPVIFVFLDFSARQTLDSAAILKSLLQQLSQYSGRSPSLINRLHEKHILLSAPPTLKELWEYLRHELTRFNRVFVVLDALDEYCQGTEVFFYDFQTLFDFPTTSIFVTSRLISGWKAPLEDIDELELGGRDSDIRQYVHQNLLGSWLVQYPQLHASIAQILIEKSNGMFLWVSLALKDVLSRSTINEVENALLNLPRDLAELYESRIRSILDQGSVTRCLVLEILSWLAYTSEPLTIRQLQQVVRIQVGEDHLSHDDVPVSRLIKEVCAGLVIVEPNEQLVMLSHHSFREWLVHYMPTITHLLPGSEEPNAFIAKKCLALLSFKDFSTTAQFDQEVLRRLLDQYVMVGYAARCWGVHAQLVPLHVIFDNIMTHFKSWSNTMFAGLVMSTCEQHPGHYERAYQGMHGLHICAYFGIAEVMERMITTKETYPDVVTQGGWTALHWAARRGWAKAVAVLLLHGASTTTTTNLDEWNALHLAAKEGKSEVVEILVKTLVESGAGINDTDKLHRTALYLATWGGHEDVVNQLLAHSAQVNIPNNYGATVLHCAIKRGHEAIVERLLVPDIRNDLIDEFDQVGLTALDEANRKKNQNIINMLINAGASLGTNTNGLSDHHDDVDLDWETYEVNEEKTRKLQKGSQCVCHVLEKSQQYMAFRKTYALSSDEKGLVHKYLNSEHLIMHRIRHPNIVLFLDFSEDPEQNVFLLYTEYCDIGDLKTCHGRETDADDTCEDDNAYGFYPEDPSTKGQTTPLDGQETWTMIAQLGMALAYLHYGLAIRNEAAVWKASFEAPWHNILHRDIKPANVVMSSSKSGCCTFKLCDLGIASEAGKGAGHNTTQLIGTRGFLPPEVNRGNHWTTKGDIFSLGETIRDTKKLDGCMFGTEIELLIDQCTKRNKKLRPSSLDIIEDSYKHLQGNDVFTKLAPPFQHQIQAISELLCRQNGGYILEAFNHLAAMLDDIIPLEDRNTKESRRQIMERLGSLWEDGAEKHFWENLNEFSLHILVLLLSLSKEFTKTSSLRSPVECLERIISEHSNVNVQWLRSRWTPLHLAMQEGAQEVIEYLILRGASESSQDVHGRIPASYT</sequence>
<feature type="repeat" description="ANK" evidence="2">
    <location>
        <begin position="733"/>
        <end position="765"/>
    </location>
</feature>
<dbReference type="InterPro" id="IPR011009">
    <property type="entry name" value="Kinase-like_dom_sf"/>
</dbReference>
<comment type="caution">
    <text evidence="5">The sequence shown here is derived from an EMBL/GenBank/DDBJ whole genome shotgun (WGS) entry which is preliminary data.</text>
</comment>
<reference evidence="5" key="1">
    <citation type="submission" date="2018-03" db="EMBL/GenBank/DDBJ databases">
        <authorList>
            <person name="Guldener U."/>
        </authorList>
    </citation>
    <scope>NUCLEOTIDE SEQUENCE</scope>
</reference>
<organism evidence="5 6">
    <name type="scientific">Fusarium torulosum</name>
    <dbReference type="NCBI Taxonomy" id="33205"/>
    <lineage>
        <taxon>Eukaryota</taxon>
        <taxon>Fungi</taxon>
        <taxon>Dikarya</taxon>
        <taxon>Ascomycota</taxon>
        <taxon>Pezizomycotina</taxon>
        <taxon>Sordariomycetes</taxon>
        <taxon>Hypocreomycetidae</taxon>
        <taxon>Hypocreales</taxon>
        <taxon>Nectriaceae</taxon>
        <taxon>Fusarium</taxon>
    </lineage>
</organism>
<dbReference type="Pfam" id="PF24883">
    <property type="entry name" value="NPHP3_N"/>
    <property type="match status" value="1"/>
</dbReference>
<feature type="repeat" description="ANK" evidence="2">
    <location>
        <begin position="1266"/>
        <end position="1298"/>
    </location>
</feature>
<dbReference type="PROSITE" id="PS50837">
    <property type="entry name" value="NACHT"/>
    <property type="match status" value="1"/>
</dbReference>
<name>A0AAE8MH63_9HYPO</name>
<dbReference type="InterPro" id="IPR008271">
    <property type="entry name" value="Ser/Thr_kinase_AS"/>
</dbReference>
<feature type="repeat" description="ANK" evidence="2">
    <location>
        <begin position="802"/>
        <end position="834"/>
    </location>
</feature>
<evidence type="ECO:0000256" key="1">
    <source>
        <dbReference type="ARBA" id="ARBA00022737"/>
    </source>
</evidence>
<dbReference type="InterPro" id="IPR007111">
    <property type="entry name" value="NACHT_NTPase"/>
</dbReference>
<dbReference type="Gene3D" id="3.40.50.300">
    <property type="entry name" value="P-loop containing nucleotide triphosphate hydrolases"/>
    <property type="match status" value="1"/>
</dbReference>
<keyword evidence="1" id="KW-0677">Repeat</keyword>
<accession>A0AAE8MH63</accession>
<dbReference type="InterPro" id="IPR056884">
    <property type="entry name" value="NPHP3-like_N"/>
</dbReference>
<proteinExistence type="predicted"/>
<keyword evidence="2" id="KW-0040">ANK repeat</keyword>
<evidence type="ECO:0008006" key="7">
    <source>
        <dbReference type="Google" id="ProtNLM"/>
    </source>
</evidence>
<dbReference type="InterPro" id="IPR002110">
    <property type="entry name" value="Ankyrin_rpt"/>
</dbReference>
<feature type="domain" description="Protein kinase" evidence="3">
    <location>
        <begin position="854"/>
        <end position="1216"/>
    </location>
</feature>
<dbReference type="InterPro" id="IPR027417">
    <property type="entry name" value="P-loop_NTPase"/>
</dbReference>